<dbReference type="AlphaFoldDB" id="A0A5E4TNB9"/>
<dbReference type="Gene3D" id="3.30.460.10">
    <property type="entry name" value="Beta Polymerase, domain 2"/>
    <property type="match status" value="1"/>
</dbReference>
<evidence type="ECO:0000259" key="1">
    <source>
        <dbReference type="Pfam" id="PF01909"/>
    </source>
</evidence>
<dbReference type="GO" id="GO:0016779">
    <property type="term" value="F:nucleotidyltransferase activity"/>
    <property type="evidence" value="ECO:0007669"/>
    <property type="project" value="InterPro"/>
</dbReference>
<dbReference type="Proteomes" id="UP000337189">
    <property type="component" value="Unassembled WGS sequence"/>
</dbReference>
<dbReference type="InterPro" id="IPR043519">
    <property type="entry name" value="NT_sf"/>
</dbReference>
<evidence type="ECO:0000313" key="2">
    <source>
        <dbReference type="EMBL" id="VVD88074.1"/>
    </source>
</evidence>
<dbReference type="CDD" id="cd05403">
    <property type="entry name" value="NT_KNTase_like"/>
    <property type="match status" value="1"/>
</dbReference>
<dbReference type="EMBL" id="CABPSJ010000002">
    <property type="protein sequence ID" value="VVD88074.1"/>
    <property type="molecule type" value="Genomic_DNA"/>
</dbReference>
<reference evidence="2 3" key="1">
    <citation type="submission" date="2019-08" db="EMBL/GenBank/DDBJ databases">
        <authorList>
            <person name="Peeters C."/>
        </authorList>
    </citation>
    <scope>NUCLEOTIDE SEQUENCE [LARGE SCALE GENOMIC DNA]</scope>
    <source>
        <strain evidence="2 3">LMG 31110</strain>
    </source>
</reference>
<gene>
    <name evidence="2" type="ORF">PCO31110_01466</name>
</gene>
<dbReference type="SUPFAM" id="SSF81301">
    <property type="entry name" value="Nucleotidyltransferase"/>
    <property type="match status" value="1"/>
</dbReference>
<sequence length="245" mass="27434">MPIQPEFALLVADACESIASGLDELLDGLYLYGSVARGCAVPGRSDLDLTLVLTRQPSAQESPRIETLRQGLEACHFEVAKIDFDIGTRADVLNPANLYSWGYWLKHECRCVHGNDLAQRFDTFIPSRAIAESVNGDYFQVLNEHAHRIAGASHPDTESRLMKEAARKLIRSTNILRTSSDPFWPRTLEEHVSHFSAGYPKMADQLEFFLTQARAPQTSATLFNVNLSRVIGWMQCEHQRLSTAT</sequence>
<evidence type="ECO:0000313" key="3">
    <source>
        <dbReference type="Proteomes" id="UP000337189"/>
    </source>
</evidence>
<accession>A0A5E4TNB9</accession>
<name>A0A5E4TNB9_9BURK</name>
<feature type="domain" description="Polymerase nucleotidyl transferase" evidence="1">
    <location>
        <begin position="27"/>
        <end position="90"/>
    </location>
</feature>
<proteinExistence type="predicted"/>
<organism evidence="2 3">
    <name type="scientific">Pandoraea communis</name>
    <dbReference type="NCBI Taxonomy" id="2508297"/>
    <lineage>
        <taxon>Bacteria</taxon>
        <taxon>Pseudomonadati</taxon>
        <taxon>Pseudomonadota</taxon>
        <taxon>Betaproteobacteria</taxon>
        <taxon>Burkholderiales</taxon>
        <taxon>Burkholderiaceae</taxon>
        <taxon>Pandoraea</taxon>
    </lineage>
</organism>
<protein>
    <submittedName>
        <fullName evidence="2">DNA polymerase subunit beta</fullName>
    </submittedName>
</protein>
<dbReference type="OrthoDB" id="3422944at2"/>
<dbReference type="Pfam" id="PF01909">
    <property type="entry name" value="NTP_transf_2"/>
    <property type="match status" value="1"/>
</dbReference>
<dbReference type="InterPro" id="IPR002934">
    <property type="entry name" value="Polymerase_NTP_transf_dom"/>
</dbReference>